<dbReference type="InterPro" id="IPR044816">
    <property type="entry name" value="BURP"/>
</dbReference>
<dbReference type="RefSeq" id="NP_001235780.2">
    <property type="nucleotide sequence ID" value="NM_001248851.2"/>
</dbReference>
<dbReference type="InterPro" id="IPR004873">
    <property type="entry name" value="BURP_dom"/>
</dbReference>
<evidence type="ECO:0000256" key="1">
    <source>
        <dbReference type="SAM" id="SignalP"/>
    </source>
</evidence>
<reference evidence="3" key="1">
    <citation type="journal article" date="1997" name="Plant Physiol.">
        <title>Sali5-4a (Accession Number U64866) and Sali3-2 (Accession Number U89693). Two genes induced by aluminum in soybean roots (PGR97-071).</title>
        <authorList>
            <person name="Ragland M."/>
            <person name="Soliman K.M."/>
        </authorList>
    </citation>
    <scope>NUCLEOTIDE SEQUENCE</scope>
    <source>
        <strain evidence="3">Bedford</strain>
        <tissue evidence="3">Al-treated roots</tissue>
    </source>
</reference>
<organism evidence="3">
    <name type="scientific">Glycine max</name>
    <name type="common">Soybean</name>
    <name type="synonym">Glycine hispida</name>
    <dbReference type="NCBI Taxonomy" id="3847"/>
    <lineage>
        <taxon>Eukaryota</taxon>
        <taxon>Viridiplantae</taxon>
        <taxon>Streptophyta</taxon>
        <taxon>Embryophyta</taxon>
        <taxon>Tracheophyta</taxon>
        <taxon>Spermatophyta</taxon>
        <taxon>Magnoliopsida</taxon>
        <taxon>eudicotyledons</taxon>
        <taxon>Gunneridae</taxon>
        <taxon>Pentapetalae</taxon>
        <taxon>rosids</taxon>
        <taxon>fabids</taxon>
        <taxon>Fabales</taxon>
        <taxon>Fabaceae</taxon>
        <taxon>Papilionoideae</taxon>
        <taxon>50 kb inversion clade</taxon>
        <taxon>NPAAA clade</taxon>
        <taxon>indigoferoid/millettioid clade</taxon>
        <taxon>Phaseoleae</taxon>
        <taxon>Glycine</taxon>
        <taxon>Glycine subgen. Soja</taxon>
    </lineage>
</organism>
<dbReference type="PANTHER" id="PTHR31236:SF39">
    <property type="entry name" value="EMBRYONIC ABUNDANT-LIKE PROTEIN"/>
    <property type="match status" value="1"/>
</dbReference>
<dbReference type="KEGG" id="gmx:547898"/>
<feature type="signal peptide" evidence="1">
    <location>
        <begin position="1"/>
        <end position="19"/>
    </location>
</feature>
<dbReference type="GeneID" id="547898"/>
<dbReference type="PIR" id="T08896">
    <property type="entry name" value="T08896"/>
</dbReference>
<keyword evidence="1" id="KW-0732">Signal</keyword>
<evidence type="ECO:0000259" key="2">
    <source>
        <dbReference type="PROSITE" id="PS51277"/>
    </source>
</evidence>
<feature type="domain" description="BURP" evidence="2">
    <location>
        <begin position="76"/>
        <end position="263"/>
    </location>
</feature>
<feature type="chain" id="PRO_5004157782" evidence="1">
    <location>
        <begin position="20"/>
        <end position="276"/>
    </location>
</feature>
<evidence type="ECO:0000313" key="3">
    <source>
        <dbReference type="EMBL" id="AAB66369.1"/>
    </source>
</evidence>
<protein>
    <submittedName>
        <fullName evidence="3">Sali3-2</fullName>
    </submittedName>
</protein>
<reference evidence="3" key="2">
    <citation type="submission" date="1997-02" db="EMBL/GenBank/DDBJ databases">
        <title>A Molecular Approach to Understanding Aluminum Tolerance in Soybean (Glycine max L.).</title>
        <authorList>
            <person name="Ragland M."/>
            <person name="Soliman K.M."/>
        </authorList>
    </citation>
    <scope>NUCLEOTIDE SEQUENCE</scope>
    <source>
        <strain evidence="3">Bedford</strain>
        <tissue evidence="3">Al-treated roots</tissue>
    </source>
</reference>
<accession>O24482</accession>
<dbReference type="EMBL" id="U89693">
    <property type="protein sequence ID" value="AAB66369.1"/>
    <property type="molecule type" value="mRNA"/>
</dbReference>
<dbReference type="AlphaFoldDB" id="O24482"/>
<dbReference type="Pfam" id="PF03181">
    <property type="entry name" value="BURP"/>
    <property type="match status" value="1"/>
</dbReference>
<dbReference type="SMART" id="SM01045">
    <property type="entry name" value="BURP"/>
    <property type="match status" value="1"/>
</dbReference>
<name>O24482_SOYBN</name>
<dbReference type="ExpressionAtlas" id="O24482">
    <property type="expression patterns" value="baseline and differential"/>
</dbReference>
<sequence length="276" mass="30802">MEFRCSVISFTILFSLALAGESHVHASLPEEDYWEAVWPNTPIPTALRDVLKPLPAGVEIDQLPKQIDDTQYPKTFFYKEDLHPGKTMKVQFTKRPYAQPYGVYTWLTDIKDTSKEGYSFEEICIKKEAFEGEEKFCAKSLGTVIGFAISKLGKNIQVLSSSFVNKQEQYTVEGVQNLGDKAVMCHGLNFRTAVFYCHKVRETTAFVVPLVAGDGTKTQALAVCHSDTSGMNHHILHELMGVDPGTNPVCHFLGSKAILWVPNISMDTAYQTNVVV</sequence>
<dbReference type="PROSITE" id="PS51277">
    <property type="entry name" value="BURP"/>
    <property type="match status" value="1"/>
</dbReference>
<dbReference type="PANTHER" id="PTHR31236">
    <property type="entry name" value="BURP DOMAIN PROTEIN USPL1-LIKE"/>
    <property type="match status" value="1"/>
</dbReference>
<proteinExistence type="evidence at transcript level"/>
<dbReference type="OrthoDB" id="1333818at2759"/>